<dbReference type="Proteomes" id="UP000815325">
    <property type="component" value="Unassembled WGS sequence"/>
</dbReference>
<feature type="region of interest" description="Disordered" evidence="1">
    <location>
        <begin position="30"/>
        <end position="74"/>
    </location>
</feature>
<evidence type="ECO:0000256" key="1">
    <source>
        <dbReference type="SAM" id="MobiDB-lite"/>
    </source>
</evidence>
<organism evidence="2 3">
    <name type="scientific">Dunaliella salina</name>
    <name type="common">Green alga</name>
    <name type="synonym">Protococcus salinus</name>
    <dbReference type="NCBI Taxonomy" id="3046"/>
    <lineage>
        <taxon>Eukaryota</taxon>
        <taxon>Viridiplantae</taxon>
        <taxon>Chlorophyta</taxon>
        <taxon>core chlorophytes</taxon>
        <taxon>Chlorophyceae</taxon>
        <taxon>CS clade</taxon>
        <taxon>Chlamydomonadales</taxon>
        <taxon>Dunaliellaceae</taxon>
        <taxon>Dunaliella</taxon>
    </lineage>
</organism>
<evidence type="ECO:0000313" key="2">
    <source>
        <dbReference type="EMBL" id="KAF5839165.1"/>
    </source>
</evidence>
<protein>
    <recommendedName>
        <fullName evidence="4">Encoded protein</fullName>
    </recommendedName>
</protein>
<evidence type="ECO:0008006" key="4">
    <source>
        <dbReference type="Google" id="ProtNLM"/>
    </source>
</evidence>
<reference evidence="2" key="1">
    <citation type="submission" date="2017-08" db="EMBL/GenBank/DDBJ databases">
        <authorList>
            <person name="Polle J.E."/>
            <person name="Barry K."/>
            <person name="Cushman J."/>
            <person name="Schmutz J."/>
            <person name="Tran D."/>
            <person name="Hathwaick L.T."/>
            <person name="Yim W.C."/>
            <person name="Jenkins J."/>
            <person name="Mckie-Krisberg Z.M."/>
            <person name="Prochnik S."/>
            <person name="Lindquist E."/>
            <person name="Dockter R.B."/>
            <person name="Adam C."/>
            <person name="Molina H."/>
            <person name="Bunkerborg J."/>
            <person name="Jin E."/>
            <person name="Buchheim M."/>
            <person name="Magnuson J."/>
        </authorList>
    </citation>
    <scope>NUCLEOTIDE SEQUENCE</scope>
    <source>
        <strain evidence="2">CCAP 19/18</strain>
    </source>
</reference>
<accession>A0ABQ7GX33</accession>
<feature type="compositionally biased region" description="Low complexity" evidence="1">
    <location>
        <begin position="65"/>
        <end position="74"/>
    </location>
</feature>
<evidence type="ECO:0000313" key="3">
    <source>
        <dbReference type="Proteomes" id="UP000815325"/>
    </source>
</evidence>
<gene>
    <name evidence="2" type="ORF">DUNSADRAFT_1392</name>
</gene>
<keyword evidence="3" id="KW-1185">Reference proteome</keyword>
<sequence length="112" mass="12507">MAEQPNSSKLGLQAQGGAMRLTRSYLKPPDTLVKLPNGETLTLPRSGPGEATPIFRKYNPRKIQPKPSKSPYQQPRTVPFSKFLMLGFVLHQAVNLVRSLVHKHRHRKALAG</sequence>
<proteinExistence type="predicted"/>
<comment type="caution">
    <text evidence="2">The sequence shown here is derived from an EMBL/GenBank/DDBJ whole genome shotgun (WGS) entry which is preliminary data.</text>
</comment>
<dbReference type="EMBL" id="MU069552">
    <property type="protein sequence ID" value="KAF5839165.1"/>
    <property type="molecule type" value="Genomic_DNA"/>
</dbReference>
<name>A0ABQ7GX33_DUNSA</name>
<feature type="non-terminal residue" evidence="2">
    <location>
        <position position="112"/>
    </location>
</feature>